<organism evidence="2">
    <name type="scientific">uncultured Thermomicrobiales bacterium</name>
    <dbReference type="NCBI Taxonomy" id="1645740"/>
    <lineage>
        <taxon>Bacteria</taxon>
        <taxon>Pseudomonadati</taxon>
        <taxon>Thermomicrobiota</taxon>
        <taxon>Thermomicrobia</taxon>
        <taxon>Thermomicrobiales</taxon>
        <taxon>environmental samples</taxon>
    </lineage>
</organism>
<protein>
    <recommendedName>
        <fullName evidence="3">Lipoprotein</fullName>
    </recommendedName>
</protein>
<dbReference type="AlphaFoldDB" id="A0A6J4U2Q6"/>
<sequence>MRAVQTGRGGVVPLRLRPRGNPPTAPSPFSREWVTTPPAPVPAAPPRRVAGVGWTAFALPRWVPSERALGALLVLALVAVTAYAGPESKPTRLGATAPPVAEGVGGGGPGNAAALLSNAADQNPTATTTPDPTALPAPVATATATTVPAFEIAETAVAVPTDDGALLPGHRILTYYGHPHSDLMGILGEYSIEDLHAKLKEQAEGFAAADPSTPVKLGFEVIASVAQRDPGEDGKYLLYTDEATIQEYIDYATANDMVVFLDYQIGMNGVANEIEEARKWLELPNVHLALDPEFAMAEGEQPGEHIGQIDATDVAYAQQTLVDLAADAGIPPKILLIHQFHFTMLTNKDQISPMTGVQLILNADGFGEPATKLESYAVLVAEEPIEFHGFKLFYKQDFPLMSPEEILALEPAPHFVVYQ</sequence>
<feature type="region of interest" description="Disordered" evidence="1">
    <location>
        <begin position="1"/>
        <end position="36"/>
    </location>
</feature>
<evidence type="ECO:0008006" key="3">
    <source>
        <dbReference type="Google" id="ProtNLM"/>
    </source>
</evidence>
<name>A0A6J4U2Q6_9BACT</name>
<feature type="region of interest" description="Disordered" evidence="1">
    <location>
        <begin position="87"/>
        <end position="115"/>
    </location>
</feature>
<reference evidence="2" key="1">
    <citation type="submission" date="2020-02" db="EMBL/GenBank/DDBJ databases">
        <authorList>
            <person name="Meier V. D."/>
        </authorList>
    </citation>
    <scope>NUCLEOTIDE SEQUENCE</scope>
    <source>
        <strain evidence="2">AVDCRST_MAG73</strain>
    </source>
</reference>
<evidence type="ECO:0000313" key="2">
    <source>
        <dbReference type="EMBL" id="CAA9538514.1"/>
    </source>
</evidence>
<accession>A0A6J4U2Q6</accession>
<proteinExistence type="predicted"/>
<evidence type="ECO:0000256" key="1">
    <source>
        <dbReference type="SAM" id="MobiDB-lite"/>
    </source>
</evidence>
<dbReference type="EMBL" id="CADCWE010000100">
    <property type="protein sequence ID" value="CAA9538514.1"/>
    <property type="molecule type" value="Genomic_DNA"/>
</dbReference>
<gene>
    <name evidence="2" type="ORF">AVDCRST_MAG73-1669</name>
</gene>